<evidence type="ECO:0000313" key="2">
    <source>
        <dbReference type="EMBL" id="RLV58327.1"/>
    </source>
</evidence>
<comment type="caution">
    <text evidence="2">The sequence shown here is derived from an EMBL/GenBank/DDBJ whole genome shotgun (WGS) entry which is preliminary data.</text>
</comment>
<keyword evidence="1" id="KW-0732">Signal</keyword>
<feature type="signal peptide" evidence="1">
    <location>
        <begin position="1"/>
        <end position="34"/>
    </location>
</feature>
<organism evidence="2 3">
    <name type="scientific">Parashewanella curva</name>
    <dbReference type="NCBI Taxonomy" id="2338552"/>
    <lineage>
        <taxon>Bacteria</taxon>
        <taxon>Pseudomonadati</taxon>
        <taxon>Pseudomonadota</taxon>
        <taxon>Gammaproteobacteria</taxon>
        <taxon>Alteromonadales</taxon>
        <taxon>Shewanellaceae</taxon>
        <taxon>Parashewanella</taxon>
    </lineage>
</organism>
<dbReference type="Proteomes" id="UP000281474">
    <property type="component" value="Unassembled WGS sequence"/>
</dbReference>
<gene>
    <name evidence="2" type="ORF">D5018_17860</name>
</gene>
<name>A0A3L8PSD2_9GAMM</name>
<evidence type="ECO:0000256" key="1">
    <source>
        <dbReference type="SAM" id="SignalP"/>
    </source>
</evidence>
<reference evidence="2 3" key="1">
    <citation type="submission" date="2018-09" db="EMBL/GenBank/DDBJ databases">
        <title>Phylogeny of the Shewanellaceae, and recommendation for two new genera, Pseudoshewanella and Parashewanella.</title>
        <authorList>
            <person name="Wang G."/>
        </authorList>
    </citation>
    <scope>NUCLEOTIDE SEQUENCE [LARGE SCALE GENOMIC DNA]</scope>
    <source>
        <strain evidence="2 3">C51</strain>
    </source>
</reference>
<protein>
    <submittedName>
        <fullName evidence="2">Uncharacterized protein</fullName>
    </submittedName>
</protein>
<evidence type="ECO:0000313" key="3">
    <source>
        <dbReference type="Proteomes" id="UP000281474"/>
    </source>
</evidence>
<proteinExistence type="predicted"/>
<dbReference type="RefSeq" id="WP_121840352.1">
    <property type="nucleotide sequence ID" value="NZ_ML014828.1"/>
</dbReference>
<dbReference type="EMBL" id="QZEI01000079">
    <property type="protein sequence ID" value="RLV58327.1"/>
    <property type="molecule type" value="Genomic_DNA"/>
</dbReference>
<dbReference type="AlphaFoldDB" id="A0A3L8PSD2"/>
<sequence length="100" mass="11334">MFLFLSHSQLHKVKPLLFLSISSFLLLFDSASYAGENHRPDLKAQKILFHSQEETCSQCQTEEQQINEKCKQICPLNARACSACLAELKAQQDICESICN</sequence>
<accession>A0A3L8PSD2</accession>
<feature type="chain" id="PRO_5018100570" evidence="1">
    <location>
        <begin position="35"/>
        <end position="100"/>
    </location>
</feature>
<keyword evidence="3" id="KW-1185">Reference proteome</keyword>